<dbReference type="PANTHER" id="PTHR11686:SF9">
    <property type="entry name" value="RE13973P"/>
    <property type="match status" value="1"/>
</dbReference>
<proteinExistence type="predicted"/>
<dbReference type="SUPFAM" id="SSF56235">
    <property type="entry name" value="N-terminal nucleophile aminohydrolases (Ntn hydrolases)"/>
    <property type="match status" value="1"/>
</dbReference>
<accession>A0ABQ7QTY2</accession>
<evidence type="ECO:0000256" key="1">
    <source>
        <dbReference type="SAM" id="Phobius"/>
    </source>
</evidence>
<keyword evidence="1" id="KW-0472">Membrane</keyword>
<keyword evidence="1" id="KW-1133">Transmembrane helix</keyword>
<comment type="caution">
    <text evidence="2">The sequence shown here is derived from an EMBL/GenBank/DDBJ whole genome shotgun (WGS) entry which is preliminary data.</text>
</comment>
<keyword evidence="3" id="KW-1185">Reference proteome</keyword>
<evidence type="ECO:0000313" key="2">
    <source>
        <dbReference type="EMBL" id="KAG7308502.1"/>
    </source>
</evidence>
<dbReference type="NCBIfam" id="TIGR00066">
    <property type="entry name" value="g_glut_trans"/>
    <property type="match status" value="1"/>
</dbReference>
<dbReference type="InterPro" id="IPR029055">
    <property type="entry name" value="Ntn_hydrolases_N"/>
</dbReference>
<organism evidence="2 3">
    <name type="scientific">Plutella xylostella</name>
    <name type="common">Diamondback moth</name>
    <name type="synonym">Plutella maculipennis</name>
    <dbReference type="NCBI Taxonomy" id="51655"/>
    <lineage>
        <taxon>Eukaryota</taxon>
        <taxon>Metazoa</taxon>
        <taxon>Ecdysozoa</taxon>
        <taxon>Arthropoda</taxon>
        <taxon>Hexapoda</taxon>
        <taxon>Insecta</taxon>
        <taxon>Pterygota</taxon>
        <taxon>Neoptera</taxon>
        <taxon>Endopterygota</taxon>
        <taxon>Lepidoptera</taxon>
        <taxon>Glossata</taxon>
        <taxon>Ditrysia</taxon>
        <taxon>Yponomeutoidea</taxon>
        <taxon>Plutellidae</taxon>
        <taxon>Plutella</taxon>
    </lineage>
</organism>
<dbReference type="InterPro" id="IPR043137">
    <property type="entry name" value="GGT_ssub_C"/>
</dbReference>
<feature type="transmembrane region" description="Helical" evidence="1">
    <location>
        <begin position="27"/>
        <end position="48"/>
    </location>
</feature>
<keyword evidence="1" id="KW-0812">Transmembrane</keyword>
<gene>
    <name evidence="2" type="ORF">JYU34_005714</name>
</gene>
<dbReference type="InterPro" id="IPR000101">
    <property type="entry name" value="GGT_peptidase"/>
</dbReference>
<dbReference type="InterPro" id="IPR043138">
    <property type="entry name" value="GGT_lsub"/>
</dbReference>
<protein>
    <submittedName>
        <fullName evidence="2">Uncharacterized protein</fullName>
    </submittedName>
</protein>
<dbReference type="Gene3D" id="1.10.246.130">
    <property type="match status" value="1"/>
</dbReference>
<dbReference type="PRINTS" id="PR01210">
    <property type="entry name" value="GGTRANSPTASE"/>
</dbReference>
<evidence type="ECO:0000313" key="3">
    <source>
        <dbReference type="Proteomes" id="UP000823941"/>
    </source>
</evidence>
<dbReference type="Gene3D" id="3.60.20.40">
    <property type="match status" value="1"/>
</dbReference>
<reference evidence="2 3" key="1">
    <citation type="submission" date="2021-06" db="EMBL/GenBank/DDBJ databases">
        <title>A haploid diamondback moth (Plutella xylostella L.) genome assembly resolves 31 chromosomes and identifies a diamide resistance mutation.</title>
        <authorList>
            <person name="Ward C.M."/>
            <person name="Perry K.D."/>
            <person name="Baker G."/>
            <person name="Powis K."/>
            <person name="Heckel D.G."/>
            <person name="Baxter S.W."/>
        </authorList>
    </citation>
    <scope>NUCLEOTIDE SEQUENCE [LARGE SCALE GENOMIC DNA]</scope>
    <source>
        <strain evidence="2 3">LV</strain>
        <tissue evidence="2">Single pupa</tissue>
    </source>
</reference>
<dbReference type="PANTHER" id="PTHR11686">
    <property type="entry name" value="GAMMA GLUTAMYL TRANSPEPTIDASE"/>
    <property type="match status" value="1"/>
</dbReference>
<dbReference type="EMBL" id="JAHIBW010000008">
    <property type="protein sequence ID" value="KAG7308502.1"/>
    <property type="molecule type" value="Genomic_DNA"/>
</dbReference>
<name>A0ABQ7QTY2_PLUXY</name>
<dbReference type="Pfam" id="PF01019">
    <property type="entry name" value="G_glu_transpept"/>
    <property type="match status" value="1"/>
</dbReference>
<sequence>MTITSMNVTEAGAVSAKKCWPRPKTRLKVIITLLGIMVVIAALAGYFIGKAESKNRLRIEPPDPAVAPPASWSKLRVFQKGAVCTDSPQCSEIGRSILSKNGSAVDAAIGALFCNGLLNQQSMGIGGGHFMMVYIKDEGRAYSVVAREKAPAAATQDMFNGDYNKGSKGPLAVAVPGEVAGMWLAHQRWGVLPWAELLAPTLDICEKGFVMSKVTYDGLQDASYIINDVNMRKQYYDEYNKKFHPPGSTIYPAKTLCSTLQRIADKGGNEFYNGSLAKDIADDLKSAGSIITLDDLRNYQAKISEPITIQLSEGDTLYSPPPPSSGVLLGYIMNILSGYNFTSESVTTTDRMIQTYYRILEAFKYAFATRTRLGDVDFLDLQELIQNVSSVEFASSIRMKINETMTSNDTDTYGADKYMKGDSGTAHISIMAPNGDAVSVTSSINYYYGAGFTTKNTGINLNNVMDDFSSPGITNYFGIEPSEANFIRPGKRPLSSMAPAIIVDRDGNAKLVIGASGGTKIITAVALVTIRKLWFDQTVKEAVDAPRFHHQITPMDAEYEYGIIEDVVSGLRAKGHGMVRYSGRGSIVCALFRNKTAIYANADFRKGGDVSGLD</sequence>
<dbReference type="Proteomes" id="UP000823941">
    <property type="component" value="Chromosome 8"/>
</dbReference>